<proteinExistence type="predicted"/>
<evidence type="ECO:0000313" key="1">
    <source>
        <dbReference type="EMBL" id="PNG26723.1"/>
    </source>
</evidence>
<gene>
    <name evidence="1" type="ORF">CR492_06960</name>
</gene>
<comment type="caution">
    <text evidence="1">The sequence shown here is derived from an EMBL/GenBank/DDBJ whole genome shotgun (WGS) entry which is preliminary data.</text>
</comment>
<dbReference type="Proteomes" id="UP000236286">
    <property type="component" value="Unassembled WGS sequence"/>
</dbReference>
<organism evidence="1 2">
    <name type="scientific">Methylocella silvestris</name>
    <dbReference type="NCBI Taxonomy" id="199596"/>
    <lineage>
        <taxon>Bacteria</taxon>
        <taxon>Pseudomonadati</taxon>
        <taxon>Pseudomonadota</taxon>
        <taxon>Alphaproteobacteria</taxon>
        <taxon>Hyphomicrobiales</taxon>
        <taxon>Beijerinckiaceae</taxon>
        <taxon>Methylocella</taxon>
    </lineage>
</organism>
<protein>
    <submittedName>
        <fullName evidence="1">Uncharacterized protein</fullName>
    </submittedName>
</protein>
<dbReference type="AlphaFoldDB" id="A0A2J7TIX6"/>
<sequence>MTALPKSLEVTVAPIARRACEIAHIDAAPPKLDDERASLCARPARLCSSQFRSSCLNLADKDMFKLLNLEHFVSTE</sequence>
<accession>A0A2J7TIX6</accession>
<reference evidence="1 2" key="1">
    <citation type="submission" date="2017-10" db="EMBL/GenBank/DDBJ databases">
        <title>Genome announcement of Methylocella silvestris TVC from permafrost.</title>
        <authorList>
            <person name="Wang J."/>
            <person name="Geng K."/>
            <person name="Ul-Haque F."/>
            <person name="Crombie A.T."/>
            <person name="Street L.E."/>
            <person name="Wookey P.A."/>
            <person name="Murrell J.C."/>
            <person name="Pratscher J."/>
        </authorList>
    </citation>
    <scope>NUCLEOTIDE SEQUENCE [LARGE SCALE GENOMIC DNA]</scope>
    <source>
        <strain evidence="1 2">TVC</strain>
    </source>
</reference>
<dbReference type="EMBL" id="PDZR01000005">
    <property type="protein sequence ID" value="PNG26723.1"/>
    <property type="molecule type" value="Genomic_DNA"/>
</dbReference>
<name>A0A2J7TIX6_METSI</name>
<dbReference type="RefSeq" id="WP_102843019.1">
    <property type="nucleotide sequence ID" value="NZ_PDZR01000005.1"/>
</dbReference>
<evidence type="ECO:0000313" key="2">
    <source>
        <dbReference type="Proteomes" id="UP000236286"/>
    </source>
</evidence>